<keyword evidence="1" id="KW-0812">Transmembrane</keyword>
<evidence type="ECO:0000256" key="1">
    <source>
        <dbReference type="SAM" id="Phobius"/>
    </source>
</evidence>
<evidence type="ECO:0000313" key="2">
    <source>
        <dbReference type="EMBL" id="KAK1569363.1"/>
    </source>
</evidence>
<dbReference type="InterPro" id="IPR040410">
    <property type="entry name" value="UPF0658_Golgi"/>
</dbReference>
<feature type="transmembrane region" description="Helical" evidence="1">
    <location>
        <begin position="51"/>
        <end position="70"/>
    </location>
</feature>
<feature type="transmembrane region" description="Helical" evidence="1">
    <location>
        <begin position="217"/>
        <end position="235"/>
    </location>
</feature>
<organism evidence="2 3">
    <name type="scientific">Colletotrichum navitas</name>
    <dbReference type="NCBI Taxonomy" id="681940"/>
    <lineage>
        <taxon>Eukaryota</taxon>
        <taxon>Fungi</taxon>
        <taxon>Dikarya</taxon>
        <taxon>Ascomycota</taxon>
        <taxon>Pezizomycotina</taxon>
        <taxon>Sordariomycetes</taxon>
        <taxon>Hypocreomycetidae</taxon>
        <taxon>Glomerellales</taxon>
        <taxon>Glomerellaceae</taxon>
        <taxon>Colletotrichum</taxon>
        <taxon>Colletotrichum graminicola species complex</taxon>
    </lineage>
</organism>
<gene>
    <name evidence="2" type="ORF">LY79DRAFT_572064</name>
</gene>
<feature type="transmembrane region" description="Helical" evidence="1">
    <location>
        <begin position="274"/>
        <end position="295"/>
    </location>
</feature>
<dbReference type="EMBL" id="JAHLJV010000138">
    <property type="protein sequence ID" value="KAK1569363.1"/>
    <property type="molecule type" value="Genomic_DNA"/>
</dbReference>
<dbReference type="PANTHER" id="PTHR34391:SF1">
    <property type="entry name" value="UPF0658 GOLGI APPARATUS MEMBRANE PROTEIN C1952.10C-RELATED"/>
    <property type="match status" value="1"/>
</dbReference>
<reference evidence="2" key="1">
    <citation type="submission" date="2021-06" db="EMBL/GenBank/DDBJ databases">
        <title>Comparative genomics, transcriptomics and evolutionary studies reveal genomic signatures of adaptation to plant cell wall in hemibiotrophic fungi.</title>
        <authorList>
            <consortium name="DOE Joint Genome Institute"/>
            <person name="Baroncelli R."/>
            <person name="Diaz J.F."/>
            <person name="Benocci T."/>
            <person name="Peng M."/>
            <person name="Battaglia E."/>
            <person name="Haridas S."/>
            <person name="Andreopoulos W."/>
            <person name="Labutti K."/>
            <person name="Pangilinan J."/>
            <person name="Floch G.L."/>
            <person name="Makela M.R."/>
            <person name="Henrissat B."/>
            <person name="Grigoriev I.V."/>
            <person name="Crouch J.A."/>
            <person name="De Vries R.P."/>
            <person name="Sukno S.A."/>
            <person name="Thon M.R."/>
        </authorList>
    </citation>
    <scope>NUCLEOTIDE SEQUENCE</scope>
    <source>
        <strain evidence="2">CBS 125086</strain>
    </source>
</reference>
<dbReference type="AlphaFoldDB" id="A0AAD8PLL0"/>
<accession>A0AAD8PLL0</accession>
<keyword evidence="1" id="KW-0472">Membrane</keyword>
<feature type="transmembrane region" description="Helical" evidence="1">
    <location>
        <begin position="77"/>
        <end position="97"/>
    </location>
</feature>
<dbReference type="PANTHER" id="PTHR34391">
    <property type="entry name" value="UPF0658 GOLGI APPARATUS MEMBRANE PROTEIN C1952.10C-RELATED"/>
    <property type="match status" value="1"/>
</dbReference>
<protein>
    <submittedName>
        <fullName evidence="2">Uncharacterized protein</fullName>
    </submittedName>
</protein>
<feature type="transmembrane region" description="Helical" evidence="1">
    <location>
        <begin position="244"/>
        <end position="262"/>
    </location>
</feature>
<dbReference type="Proteomes" id="UP001230504">
    <property type="component" value="Unassembled WGS sequence"/>
</dbReference>
<proteinExistence type="predicted"/>
<keyword evidence="3" id="KW-1185">Reference proteome</keyword>
<comment type="caution">
    <text evidence="2">The sequence shown here is derived from an EMBL/GenBank/DDBJ whole genome shotgun (WGS) entry which is preliminary data.</text>
</comment>
<dbReference type="RefSeq" id="XP_060407616.1">
    <property type="nucleotide sequence ID" value="XM_060559315.1"/>
</dbReference>
<dbReference type="GeneID" id="85443555"/>
<keyword evidence="1" id="KW-1133">Transmembrane helix</keyword>
<dbReference type="GO" id="GO:0005794">
    <property type="term" value="C:Golgi apparatus"/>
    <property type="evidence" value="ECO:0007669"/>
    <property type="project" value="TreeGrafter"/>
</dbReference>
<feature type="transmembrane region" description="Helical" evidence="1">
    <location>
        <begin position="131"/>
        <end position="154"/>
    </location>
</feature>
<sequence length="339" mass="38039">MYCPSTTSQRLLLAVAFIQGLLALSIEGYVLVTVEVDLDPAAYQVFSGHAVPMYFSLFIFAFVHEIVIVYDALRLSNMIQIVGLCIYNILLLVYAIVQPLHVKKALDTLSASLVMGERPILPLGLHTWERVSLALMAVVLVQVVATVVTCFLAYKLHFEFAWVMYRVLHAELSMRRRLLTFQAPQIYMALIKFSVFFLLGFLVQVAVLMVSQADPEFGLSISGIFVTLFVVWMAIKFALEEKKIGTTLVILAYLGAAGYLAYKLSVFYNSGNYALVVFTAITLVIICCTVVMAICCMSNFHKGLVVYITPQQKVMENDVPLRYAQNTSYRLESLRMDLD</sequence>
<name>A0AAD8PLL0_9PEZI</name>
<feature type="transmembrane region" description="Helical" evidence="1">
    <location>
        <begin position="186"/>
        <end position="211"/>
    </location>
</feature>
<feature type="transmembrane region" description="Helical" evidence="1">
    <location>
        <begin position="12"/>
        <end position="31"/>
    </location>
</feature>
<evidence type="ECO:0000313" key="3">
    <source>
        <dbReference type="Proteomes" id="UP001230504"/>
    </source>
</evidence>